<dbReference type="OrthoDB" id="5348860at2"/>
<keyword evidence="3" id="KW-1185">Reference proteome</keyword>
<dbReference type="EMBL" id="LKTP01000001">
    <property type="protein sequence ID" value="KRG30800.1"/>
    <property type="molecule type" value="Genomic_DNA"/>
</dbReference>
<name>A0A0Q9ZCP9_9FLAO</name>
<proteinExistence type="predicted"/>
<evidence type="ECO:0000256" key="1">
    <source>
        <dbReference type="SAM" id="MobiDB-lite"/>
    </source>
</evidence>
<gene>
    <name evidence="2" type="ORF">APR42_02760</name>
</gene>
<comment type="caution">
    <text evidence="2">The sequence shown here is derived from an EMBL/GenBank/DDBJ whole genome shotgun (WGS) entry which is preliminary data.</text>
</comment>
<dbReference type="AlphaFoldDB" id="A0A0Q9ZCP9"/>
<feature type="compositionally biased region" description="Polar residues" evidence="1">
    <location>
        <begin position="24"/>
        <end position="46"/>
    </location>
</feature>
<protein>
    <recommendedName>
        <fullName evidence="4">Copper resistance protein NlpE</fullName>
    </recommendedName>
</protein>
<sequence>MKSIIILLALVCLISCKDQEKTAESNSLESSTEEISTKPGNAHNSRNSLDWDGVYEGVLPCEDCEGIETSIRLKKNLDYVLSQHYLGRTEAEENNLNETGKFEWNKQGNTISLGEQQKLYFQVSENYLLQVFKDESKVMGDSAIKYRLTKTNNL</sequence>
<evidence type="ECO:0000313" key="2">
    <source>
        <dbReference type="EMBL" id="KRG30800.1"/>
    </source>
</evidence>
<feature type="region of interest" description="Disordered" evidence="1">
    <location>
        <begin position="23"/>
        <end position="46"/>
    </location>
</feature>
<dbReference type="InterPro" id="IPR007298">
    <property type="entry name" value="Cu-R_lipoprotein_NlpE"/>
</dbReference>
<dbReference type="RefSeq" id="WP_057480620.1">
    <property type="nucleotide sequence ID" value="NZ_BMWR01000002.1"/>
</dbReference>
<dbReference type="Proteomes" id="UP000051643">
    <property type="component" value="Unassembled WGS sequence"/>
</dbReference>
<evidence type="ECO:0008006" key="4">
    <source>
        <dbReference type="Google" id="ProtNLM"/>
    </source>
</evidence>
<dbReference type="Gene3D" id="2.40.128.640">
    <property type="match status" value="1"/>
</dbReference>
<dbReference type="Pfam" id="PF04170">
    <property type="entry name" value="NlpE"/>
    <property type="match status" value="1"/>
</dbReference>
<accession>A0A0Q9ZCP9</accession>
<reference evidence="2" key="1">
    <citation type="submission" date="2015-10" db="EMBL/GenBank/DDBJ databases">
        <title>Draft genome sequence of Salegentibacter mishustinae KCTC 12263.</title>
        <authorList>
            <person name="Lin W."/>
            <person name="Zheng Q."/>
        </authorList>
    </citation>
    <scope>NUCLEOTIDE SEQUENCE [LARGE SCALE GENOMIC DNA]</scope>
    <source>
        <strain evidence="2">KCTC 12263</strain>
    </source>
</reference>
<evidence type="ECO:0000313" key="3">
    <source>
        <dbReference type="Proteomes" id="UP000051643"/>
    </source>
</evidence>
<dbReference type="STRING" id="270918.APR42_02760"/>
<organism evidence="2 3">
    <name type="scientific">Salegentibacter mishustinae</name>
    <dbReference type="NCBI Taxonomy" id="270918"/>
    <lineage>
        <taxon>Bacteria</taxon>
        <taxon>Pseudomonadati</taxon>
        <taxon>Bacteroidota</taxon>
        <taxon>Flavobacteriia</taxon>
        <taxon>Flavobacteriales</taxon>
        <taxon>Flavobacteriaceae</taxon>
        <taxon>Salegentibacter</taxon>
    </lineage>
</organism>